<proteinExistence type="predicted"/>
<evidence type="ECO:0000313" key="1">
    <source>
        <dbReference type="EMBL" id="QQB46213.1"/>
    </source>
</evidence>
<organism evidence="1 2">
    <name type="scientific">Corynebacterium glucuronolyticum</name>
    <dbReference type="NCBI Taxonomy" id="39791"/>
    <lineage>
        <taxon>Bacteria</taxon>
        <taxon>Bacillati</taxon>
        <taxon>Actinomycetota</taxon>
        <taxon>Actinomycetes</taxon>
        <taxon>Mycobacteriales</taxon>
        <taxon>Corynebacteriaceae</taxon>
        <taxon>Corynebacterium</taxon>
    </lineage>
</organism>
<dbReference type="GeneID" id="92759516"/>
<gene>
    <name evidence="1" type="ORF">I6I10_12330</name>
</gene>
<dbReference type="Proteomes" id="UP000596145">
    <property type="component" value="Chromosome"/>
</dbReference>
<protein>
    <submittedName>
        <fullName evidence="1">Uncharacterized protein</fullName>
    </submittedName>
</protein>
<accession>A0A7T4EF43</accession>
<evidence type="ECO:0000313" key="2">
    <source>
        <dbReference type="Proteomes" id="UP000596145"/>
    </source>
</evidence>
<sequence>MMVTCDYRRLKEALNAALAVSGSDPFDMIRIYPQLELSRLGVAAASPQSVFVAFVDLDFMKETSYEVDVAEISVQDAKAVKALPIRALDDEAPMAGIAFYEDKIELTDETGLGLGIRKISVRRQMTTDSVADLVLASDRALAMDYPDALPLCKEQAALLSKVLTALKSSARLSYKQLSPGVSKARAIGENFLLTVQAGKEKKEAGNPTLAHQESRQGPILEIARPTGGIA</sequence>
<dbReference type="EMBL" id="CP066007">
    <property type="protein sequence ID" value="QQB46213.1"/>
    <property type="molecule type" value="Genomic_DNA"/>
</dbReference>
<dbReference type="AlphaFoldDB" id="A0A7T4EF43"/>
<name>A0A7T4EF43_9CORY</name>
<reference evidence="1 2" key="1">
    <citation type="submission" date="2020-12" db="EMBL/GenBank/DDBJ databases">
        <title>FDA dAtabase for Regulatory Grade micrObial Sequences (FDA-ARGOS): Supporting development and validation of Infectious Disease Dx tests.</title>
        <authorList>
            <person name="Sproer C."/>
            <person name="Gronow S."/>
            <person name="Severitt S."/>
            <person name="Schroder I."/>
            <person name="Tallon L."/>
            <person name="Sadzewicz L."/>
            <person name="Zhao X."/>
            <person name="Boylan J."/>
            <person name="Ott S."/>
            <person name="Bowen H."/>
            <person name="Vavikolanu K."/>
            <person name="Mehta A."/>
            <person name="Aluvathingal J."/>
            <person name="Nadendla S."/>
            <person name="Lowell S."/>
            <person name="Myers T."/>
            <person name="Yan Y."/>
            <person name="Sichtig H."/>
        </authorList>
    </citation>
    <scope>NUCLEOTIDE SEQUENCE [LARGE SCALE GENOMIC DNA]</scope>
    <source>
        <strain evidence="1 2">FDAARGOS_1053</strain>
    </source>
</reference>
<dbReference type="RefSeq" id="WP_084036978.1">
    <property type="nucleotide sequence ID" value="NZ_CP066007.1"/>
</dbReference>